<reference evidence="2 3" key="1">
    <citation type="submission" date="2015-10" db="EMBL/GenBank/DDBJ databases">
        <title>Genome analyses suggest a sexual origin of heterokaryosis in a supposedly ancient asexual fungus.</title>
        <authorList>
            <person name="Ropars J."/>
            <person name="Sedzielewska K."/>
            <person name="Noel J."/>
            <person name="Charron P."/>
            <person name="Farinelli L."/>
            <person name="Marton T."/>
            <person name="Kruger M."/>
            <person name="Pelin A."/>
            <person name="Brachmann A."/>
            <person name="Corradi N."/>
        </authorList>
    </citation>
    <scope>NUCLEOTIDE SEQUENCE [LARGE SCALE GENOMIC DNA]</scope>
    <source>
        <strain evidence="2 3">A4</strain>
    </source>
</reference>
<dbReference type="EMBL" id="LLXI01002660">
    <property type="protein sequence ID" value="PKY57708.1"/>
    <property type="molecule type" value="Genomic_DNA"/>
</dbReference>
<gene>
    <name evidence="2" type="ORF">RhiirA4_429181</name>
</gene>
<feature type="region of interest" description="Disordered" evidence="1">
    <location>
        <begin position="1"/>
        <end position="42"/>
    </location>
</feature>
<proteinExistence type="predicted"/>
<evidence type="ECO:0000313" key="2">
    <source>
        <dbReference type="EMBL" id="PKY57708.1"/>
    </source>
</evidence>
<name>A0A2I1HFR1_9GLOM</name>
<dbReference type="VEuPathDB" id="FungiDB:FUN_010881"/>
<dbReference type="Proteomes" id="UP000234323">
    <property type="component" value="Unassembled WGS sequence"/>
</dbReference>
<feature type="compositionally biased region" description="Basic and acidic residues" evidence="1">
    <location>
        <begin position="29"/>
        <end position="38"/>
    </location>
</feature>
<sequence length="228" mass="26304">MYADFEVNKNGDDGKIRGKSGNEAYPAERSNKVLRKNEQQLQQPVEDINKAKIKVPKKKVLKKKGKANLYSPISSHVQSYSMVEDIKHQQAWITFGQLIEIASKLQGIEVPIDMVVTEAETYSVIVGNDLLRKVKDNIDYETSTMTVSWEGKEARIPVEYQLVSDAKQVEEVEEEGSVKEEEEEIENEDEVEEYKEIKLEDRLFYTALFDPSPILTNKDVYIEQKYYQ</sequence>
<keyword evidence="3" id="KW-1185">Reference proteome</keyword>
<accession>A0A2I1HFR1</accession>
<dbReference type="InterPro" id="IPR021109">
    <property type="entry name" value="Peptidase_aspartic_dom_sf"/>
</dbReference>
<evidence type="ECO:0000256" key="1">
    <source>
        <dbReference type="SAM" id="MobiDB-lite"/>
    </source>
</evidence>
<comment type="caution">
    <text evidence="2">The sequence shown here is derived from an EMBL/GenBank/DDBJ whole genome shotgun (WGS) entry which is preliminary data.</text>
</comment>
<dbReference type="Gene3D" id="2.40.70.10">
    <property type="entry name" value="Acid Proteases"/>
    <property type="match status" value="1"/>
</dbReference>
<dbReference type="AlphaFoldDB" id="A0A2I1HFR1"/>
<feature type="compositionally biased region" description="Basic and acidic residues" evidence="1">
    <location>
        <begin position="1"/>
        <end position="16"/>
    </location>
</feature>
<evidence type="ECO:0000313" key="3">
    <source>
        <dbReference type="Proteomes" id="UP000234323"/>
    </source>
</evidence>
<dbReference type="VEuPathDB" id="FungiDB:RhiirFUN_016147"/>
<feature type="region of interest" description="Disordered" evidence="1">
    <location>
        <begin position="173"/>
        <end position="192"/>
    </location>
</feature>
<organism evidence="2 3">
    <name type="scientific">Rhizophagus irregularis</name>
    <dbReference type="NCBI Taxonomy" id="588596"/>
    <lineage>
        <taxon>Eukaryota</taxon>
        <taxon>Fungi</taxon>
        <taxon>Fungi incertae sedis</taxon>
        <taxon>Mucoromycota</taxon>
        <taxon>Glomeromycotina</taxon>
        <taxon>Glomeromycetes</taxon>
        <taxon>Glomerales</taxon>
        <taxon>Glomeraceae</taxon>
        <taxon>Rhizophagus</taxon>
    </lineage>
</organism>
<protein>
    <submittedName>
        <fullName evidence="2">Uncharacterized protein</fullName>
    </submittedName>
</protein>